<protein>
    <recommendedName>
        <fullName evidence="1">Terminase, large subunit</fullName>
    </recommendedName>
    <alternativeName>
        <fullName evidence="1">DNA-packaging protein</fullName>
    </alternativeName>
    <alternativeName>
        <fullName evidence="1">Large terminase protein</fullName>
    </alternativeName>
    <domain>
        <recommendedName>
            <fullName evidence="1">Endonuclease</fullName>
            <ecNumber evidence="1">3.1.21.4</ecNumber>
        </recommendedName>
    </domain>
    <domain>
        <recommendedName>
            <fullName evidence="1">ATPase</fullName>
            <ecNumber evidence="1">3.6.4.-</ecNumber>
        </recommendedName>
    </domain>
</protein>
<dbReference type="EC" id="3.1.21.4" evidence="1"/>
<comment type="catalytic activity">
    <reaction evidence="1">
        <text>Endonucleolytic cleavage of DNA to give specific double-stranded fragments with terminal 5'-phosphates.</text>
        <dbReference type="EC" id="3.1.21.4"/>
    </reaction>
</comment>
<dbReference type="GO" id="GO:0046872">
    <property type="term" value="F:metal ion binding"/>
    <property type="evidence" value="ECO:0007669"/>
    <property type="project" value="UniProtKB-UniRule"/>
</dbReference>
<comment type="function">
    <text evidence="1">The terminase large subunit acts as an ATP driven molecular motor necessary for viral DNA translocation into empty capsids and as an endonuclease that cuts the viral genome from the concetamer to initiate and to end the packaging reaction. The terminase lies at a unique vertex of the procapsid and is composed of two subunits, a small terminase subunit involved in viral DNA recognition, and a large terminase subunit possessing endonucleolytic and ATPase activities (DNA maturation and packaging). The endonuclease activity cleaves the viral DNA generating 5'overhangs. The strand separation activity separates the cohesive ends generating the single-stranded 'sticky' ends of the mature genome. The DNA-terminase complex binds to the portal of the procapsid thereby activating the translocase activity of the terminase. The terminase packages the viral DNA into the procapsid until the next concatemer reaches the complex. The downstream site is then cut generating the mature right end of the genome, the heterotrimer undocks from the DNA-filled head and remains bound to the left end of concatemer's next genome.</text>
</comment>
<evidence type="ECO:0000259" key="2">
    <source>
        <dbReference type="Pfam" id="PF05876"/>
    </source>
</evidence>
<keyword evidence="1" id="KW-1035">Host cytoplasm</keyword>
<feature type="domain" description="Terminase large subunit GpA endonuclease" evidence="3">
    <location>
        <begin position="310"/>
        <end position="604"/>
    </location>
</feature>
<dbReference type="InterPro" id="IPR046454">
    <property type="entry name" value="GpA_endonuclease"/>
</dbReference>
<dbReference type="GO" id="GO:0016887">
    <property type="term" value="F:ATP hydrolysis activity"/>
    <property type="evidence" value="ECO:0007669"/>
    <property type="project" value="UniProtKB-UniRule"/>
</dbReference>
<evidence type="ECO:0000256" key="1">
    <source>
        <dbReference type="HAMAP-Rule" id="MF_04144"/>
    </source>
</evidence>
<feature type="domain" description="Phage terminase large subunit GpA ATPase" evidence="2">
    <location>
        <begin position="44"/>
        <end position="291"/>
    </location>
</feature>
<feature type="short sequence motif" description="Walker B motif" evidence="1">
    <location>
        <begin position="174"/>
        <end position="179"/>
    </location>
</feature>
<dbReference type="InterPro" id="IPR008866">
    <property type="entry name" value="Phage_lambda_GpA-like"/>
</dbReference>
<keyword evidence="1" id="KW-0547">Nucleotide-binding</keyword>
<feature type="short sequence motif" description="Walker A motif" evidence="1">
    <location>
        <begin position="77"/>
        <end position="84"/>
    </location>
</feature>
<comment type="subcellular location">
    <subcellularLocation>
        <location evidence="1">Host cytoplasm</location>
    </subcellularLocation>
    <text evidence="1">The terminase lies at a unique vertex of the procapsid during viral DNA packaging.</text>
</comment>
<comment type="caution">
    <text evidence="1">Lacks conserved residue(s) required for the propagation of feature annotation.</text>
</comment>
<keyword evidence="1" id="KW-0540">Nuclease</keyword>
<dbReference type="PANTHER" id="PTHR34413">
    <property type="entry name" value="PROPHAGE TAIL FIBER ASSEMBLY PROTEIN HOMOLOG TFAE-RELATED-RELATED"/>
    <property type="match status" value="1"/>
</dbReference>
<name>A0A8S5QQ58_9CAUD</name>
<keyword evidence="1" id="KW-0479">Metal-binding</keyword>
<dbReference type="PANTHER" id="PTHR34413:SF2">
    <property type="entry name" value="PROPHAGE TAIL FIBER ASSEMBLY PROTEIN HOMOLOG TFAE-RELATED"/>
    <property type="match status" value="1"/>
</dbReference>
<evidence type="ECO:0000313" key="4">
    <source>
        <dbReference type="EMBL" id="DAE21224.1"/>
    </source>
</evidence>
<proteinExistence type="inferred from homology"/>
<reference evidence="4" key="1">
    <citation type="journal article" date="2021" name="Proc. Natl. Acad. Sci. U.S.A.">
        <title>A Catalog of Tens of Thousands of Viruses from Human Metagenomes Reveals Hidden Associations with Chronic Diseases.</title>
        <authorList>
            <person name="Tisza M.J."/>
            <person name="Buck C.B."/>
        </authorList>
    </citation>
    <scope>NUCLEOTIDE SEQUENCE</scope>
    <source>
        <strain evidence="4">CtkvU4</strain>
    </source>
</reference>
<comment type="similarity">
    <text evidence="1">Belongs to the lambdavirus large terminase family.</text>
</comment>
<keyword evidence="1" id="KW-0378">Hydrolase</keyword>
<comment type="domain">
    <text evidence="1">The N-terminus is involved in the formation of the heterotrimer with the small subunit. The N-terminus part contains the translocase activity involved in DNA packaging. At the N-terminus, there is a high affinity ATPase center that is probably needed for the packaging activity. The Walker A motif of the ATPase center is responsible for interacting with the ATP phosphate and the Q motif governs force generation and the interaction with DNA. The C-terminus contains the site specific endonuclease (cos-cleavage) and strand separation activities required for genome maturation. A second ATPase catalytic site regulates the genome maturation. The C-terminus very end is involved in binding to the procapsid. Contains a basic leucine zipper (bZIP) that may be involved in the formation of the terminase.</text>
</comment>
<keyword evidence="1" id="KW-0255">Endonuclease</keyword>
<keyword evidence="1" id="KW-0460">Magnesium</keyword>
<dbReference type="HAMAP" id="MF_04144">
    <property type="entry name" value="TERL_LAMBDA"/>
    <property type="match status" value="1"/>
</dbReference>
<dbReference type="GO" id="GO:0030430">
    <property type="term" value="C:host cell cytoplasm"/>
    <property type="evidence" value="ECO:0007669"/>
    <property type="project" value="UniProtKB-SubCell"/>
</dbReference>
<comment type="cofactor">
    <cofactor evidence="1">
        <name>Mg(2+)</name>
        <dbReference type="ChEBI" id="CHEBI:18420"/>
    </cofactor>
</comment>
<organism evidence="4">
    <name type="scientific">Caudovirales sp. ctkvU4</name>
    <dbReference type="NCBI Taxonomy" id="2826783"/>
    <lineage>
        <taxon>Viruses</taxon>
        <taxon>Duplodnaviria</taxon>
        <taxon>Heunggongvirae</taxon>
        <taxon>Uroviricota</taxon>
        <taxon>Caudoviricetes</taxon>
    </lineage>
</organism>
<dbReference type="InterPro" id="IPR046453">
    <property type="entry name" value="GpA_ATPase"/>
</dbReference>
<dbReference type="Pfam" id="PF20454">
    <property type="entry name" value="GpA_nuclease"/>
    <property type="match status" value="1"/>
</dbReference>
<dbReference type="GO" id="GO:0005524">
    <property type="term" value="F:ATP binding"/>
    <property type="evidence" value="ECO:0007669"/>
    <property type="project" value="UniProtKB-UniRule"/>
</dbReference>
<feature type="binding site" evidence="1">
    <location>
        <position position="388"/>
    </location>
    <ligand>
        <name>Mg(2+)</name>
        <dbReference type="ChEBI" id="CHEBI:18420"/>
        <note>catalytic; for nuclease activity</note>
    </ligand>
</feature>
<dbReference type="InterPro" id="IPR051220">
    <property type="entry name" value="TFA_Chaperone"/>
</dbReference>
<keyword evidence="1" id="KW-1188">Viral release from host cell</keyword>
<accession>A0A8S5QQ58</accession>
<feature type="active site" description="For ATPase activity" evidence="1">
    <location>
        <position position="179"/>
    </location>
</feature>
<dbReference type="EC" id="3.6.4.-" evidence="1"/>
<dbReference type="GO" id="GO:0098009">
    <property type="term" value="C:viral terminase, large subunit"/>
    <property type="evidence" value="ECO:0007669"/>
    <property type="project" value="UniProtKB-UniRule"/>
</dbReference>
<dbReference type="GO" id="GO:0019073">
    <property type="term" value="P:viral DNA genome packaging"/>
    <property type="evidence" value="ECO:0007669"/>
    <property type="project" value="UniProtKB-UniRule"/>
</dbReference>
<sequence length="647" mass="74114">MRDQNSLKRTIDLFHEIFSKALAPIPRTTVSEWADRHRMIPQGSANAGHWRTDQAPYQKEVMNAFTDPCIHEIAAMWAAQGGKSEIMNNVIARFSHVDPCPIMMIQPTLMDGEDYSKRRISPMIRATPILQEIFTPPKARDTNNTILSKFFPGGSLSIAGANSPSALASKPIRILLCDEIDRYPDSAGGEGDPISLAEKRTTTYWNWIVAKFSTPTNKGDSRIEDEYALGTKEEWQHQCPNCKEFHLLDHINMKCDYAQHIDKKKQKHIDVKSVVWVCPDCGFSFDEQTMKRQPQNYVPQNPKAREEGRRSFHVNGFAFPWIGWRTIMREWLEAQDDPEKEKVVYNTRFGLPYETRGVFKSERIFLDRREPYGTELPDGVMVLTAAVDTQDNRLEFEICGWGMGEERYGILKGIILGVPDTKAPWEKLDEILDKKYKFKNGRRLQVIRTFIDSGGHYTDEVYKYCFMHRFQQRYAVKGSSIPGEPLLAKLSKKQMLNSSIPLIIIGTDTGKEAIMSRLSIDVKGPKYMHFPLDSKEAGKNQIEEVVYNRGYDEIYFRGLISEKKVARKKAGRIVWGWENIAKDKRNEPLDLAVYNLANIRSCQVDWEQLQEAFEKGLGTSAPAANAKKPLKVRRYGVRKRGIKGESQ</sequence>
<comment type="subunit">
    <text evidence="1">Interacts (via N-terminus) with the terminase small subunit (via C-terminus); the active complex is probably heterooligomeric. Interacts (via C-terminus) with the portal protein; this interaction allows the packaging of viral DNA.</text>
</comment>
<evidence type="ECO:0000259" key="3">
    <source>
        <dbReference type="Pfam" id="PF20454"/>
    </source>
</evidence>
<dbReference type="Gene3D" id="3.40.50.300">
    <property type="entry name" value="P-loop containing nucleotide triphosphate hydrolases"/>
    <property type="match status" value="1"/>
</dbReference>
<keyword evidence="1" id="KW-0067">ATP-binding</keyword>
<keyword evidence="1" id="KW-0231">Viral genome packaging</keyword>
<dbReference type="InterPro" id="IPR027417">
    <property type="entry name" value="P-loop_NTPase"/>
</dbReference>
<dbReference type="GO" id="GO:0009036">
    <property type="term" value="F:type II site-specific deoxyribonuclease activity"/>
    <property type="evidence" value="ECO:0007669"/>
    <property type="project" value="UniProtKB-UniRule"/>
</dbReference>
<dbReference type="EMBL" id="BK015710">
    <property type="protein sequence ID" value="DAE21224.1"/>
    <property type="molecule type" value="Genomic_DNA"/>
</dbReference>
<dbReference type="Pfam" id="PF05876">
    <property type="entry name" value="GpA_ATPase"/>
    <property type="match status" value="1"/>
</dbReference>